<accession>A0ABD4Z655</accession>
<evidence type="ECO:0000313" key="3">
    <source>
        <dbReference type="Proteomes" id="UP001529235"/>
    </source>
</evidence>
<comment type="caution">
    <text evidence="2">The sequence shown here is derived from an EMBL/GenBank/DDBJ whole genome shotgun (WGS) entry which is preliminary data.</text>
</comment>
<gene>
    <name evidence="2" type="ORF">QPL79_02495</name>
</gene>
<feature type="transmembrane region" description="Helical" evidence="1">
    <location>
        <begin position="12"/>
        <end position="32"/>
    </location>
</feature>
<reference evidence="2 3" key="1">
    <citation type="submission" date="2023-05" db="EMBL/GenBank/DDBJ databases">
        <title>A new hyperthermophilic archaea 'Ignisphaera cupida' sp. nov. and description of the family 'Ignisphaeraceae' fam. nov.</title>
        <authorList>
            <person name="Podosokorskaya O.A."/>
            <person name="Elcheninov A.G."/>
            <person name="Klukina A."/>
            <person name="Merkel A.Y."/>
        </authorList>
    </citation>
    <scope>NUCLEOTIDE SEQUENCE [LARGE SCALE GENOMIC DNA]</scope>
    <source>
        <strain evidence="2 3">4213-co</strain>
    </source>
</reference>
<sequence>MCIYGKGLANVVVGLILTMVVVTAAGAVIYWLRQYLMQMPTGIGKTPNIAAFVVGNDLVIVNNDLKNYNIVLIARNGTICNNIAICNISNIEGERIVVSGNSTFTCSNIRSVCDAGWILTEGFLIPTKRVG</sequence>
<evidence type="ECO:0000256" key="1">
    <source>
        <dbReference type="SAM" id="Phobius"/>
    </source>
</evidence>
<proteinExistence type="predicted"/>
<keyword evidence="1" id="KW-0812">Transmembrane</keyword>
<keyword evidence="1" id="KW-1133">Transmembrane helix</keyword>
<keyword evidence="3" id="KW-1185">Reference proteome</keyword>
<name>A0ABD4Z655_9CREN</name>
<dbReference type="Proteomes" id="UP001529235">
    <property type="component" value="Unassembled WGS sequence"/>
</dbReference>
<keyword evidence="1" id="KW-0472">Membrane</keyword>
<dbReference type="AlphaFoldDB" id="A0ABD4Z655"/>
<dbReference type="EMBL" id="JASNVW010000001">
    <property type="protein sequence ID" value="MDK6028234.1"/>
    <property type="molecule type" value="Genomic_DNA"/>
</dbReference>
<organism evidence="2 3">
    <name type="scientific">Ignisphaera cupida</name>
    <dbReference type="NCBI Taxonomy" id="3050454"/>
    <lineage>
        <taxon>Archaea</taxon>
        <taxon>Thermoproteota</taxon>
        <taxon>Thermoprotei</taxon>
        <taxon>Desulfurococcales</taxon>
        <taxon>Desulfurococcaceae</taxon>
        <taxon>Ignisphaera</taxon>
    </lineage>
</organism>
<dbReference type="RefSeq" id="WP_285273202.1">
    <property type="nucleotide sequence ID" value="NZ_JASNVW010000001.1"/>
</dbReference>
<evidence type="ECO:0000313" key="2">
    <source>
        <dbReference type="EMBL" id="MDK6028234.1"/>
    </source>
</evidence>
<protein>
    <submittedName>
        <fullName evidence="2">Uncharacterized protein</fullName>
    </submittedName>
</protein>